<dbReference type="GO" id="GO:0008483">
    <property type="term" value="F:transaminase activity"/>
    <property type="evidence" value="ECO:0007669"/>
    <property type="project" value="UniProtKB-KW"/>
</dbReference>
<evidence type="ECO:0000256" key="2">
    <source>
        <dbReference type="ARBA" id="ARBA00022898"/>
    </source>
</evidence>
<dbReference type="CDD" id="cd07377">
    <property type="entry name" value="WHTH_GntR"/>
    <property type="match status" value="1"/>
</dbReference>
<keyword evidence="5" id="KW-0804">Transcription</keyword>
<dbReference type="PANTHER" id="PTHR46577">
    <property type="entry name" value="HTH-TYPE TRANSCRIPTIONAL REGULATORY PROTEIN GABR"/>
    <property type="match status" value="1"/>
</dbReference>
<proteinExistence type="inferred from homology"/>
<feature type="domain" description="HTH gntR-type" evidence="7">
    <location>
        <begin position="1"/>
        <end position="69"/>
    </location>
</feature>
<dbReference type="Proteomes" id="UP000001192">
    <property type="component" value="Plasmid pBPHY01"/>
</dbReference>
<keyword evidence="8" id="KW-0032">Aminotransferase</keyword>
<keyword evidence="2" id="KW-0663">Pyridoxal phosphate</keyword>
<accession>B2JTL0</accession>
<evidence type="ECO:0000256" key="5">
    <source>
        <dbReference type="ARBA" id="ARBA00023163"/>
    </source>
</evidence>
<dbReference type="SUPFAM" id="SSF46785">
    <property type="entry name" value="Winged helix' DNA-binding domain"/>
    <property type="match status" value="1"/>
</dbReference>
<dbReference type="CDD" id="cd00609">
    <property type="entry name" value="AAT_like"/>
    <property type="match status" value="1"/>
</dbReference>
<keyword evidence="9" id="KW-1185">Reference proteome</keyword>
<evidence type="ECO:0000313" key="8">
    <source>
        <dbReference type="EMBL" id="ACC75913.1"/>
    </source>
</evidence>
<dbReference type="GO" id="GO:0030170">
    <property type="term" value="F:pyridoxal phosphate binding"/>
    <property type="evidence" value="ECO:0007669"/>
    <property type="project" value="InterPro"/>
</dbReference>
<dbReference type="Gene3D" id="3.90.1150.10">
    <property type="entry name" value="Aspartate Aminotransferase, domain 1"/>
    <property type="match status" value="1"/>
</dbReference>
<dbReference type="InterPro" id="IPR015424">
    <property type="entry name" value="PyrdxlP-dep_Trfase"/>
</dbReference>
<dbReference type="SUPFAM" id="SSF53383">
    <property type="entry name" value="PLP-dependent transferases"/>
    <property type="match status" value="1"/>
</dbReference>
<dbReference type="Pfam" id="PF00155">
    <property type="entry name" value="Aminotran_1_2"/>
    <property type="match status" value="1"/>
</dbReference>
<comment type="similarity">
    <text evidence="1">In the C-terminal section; belongs to the class-I pyridoxal-phosphate-dependent aminotransferase family.</text>
</comment>
<dbReference type="OrthoDB" id="9804020at2"/>
<feature type="coiled-coil region" evidence="6">
    <location>
        <begin position="357"/>
        <end position="384"/>
    </location>
</feature>
<name>B2JTL0_PARP8</name>
<dbReference type="InterPro" id="IPR015422">
    <property type="entry name" value="PyrdxlP-dep_Trfase_small"/>
</dbReference>
<dbReference type="PANTHER" id="PTHR46577:SF2">
    <property type="entry name" value="TRANSCRIPTIONAL REGULATORY PROTEIN"/>
    <property type="match status" value="1"/>
</dbReference>
<evidence type="ECO:0000256" key="4">
    <source>
        <dbReference type="ARBA" id="ARBA00023125"/>
    </source>
</evidence>
<dbReference type="GO" id="GO:0003677">
    <property type="term" value="F:DNA binding"/>
    <property type="evidence" value="ECO:0007669"/>
    <property type="project" value="UniProtKB-KW"/>
</dbReference>
<keyword evidence="8" id="KW-0808">Transferase</keyword>
<evidence type="ECO:0000256" key="6">
    <source>
        <dbReference type="SAM" id="Coils"/>
    </source>
</evidence>
<keyword evidence="6" id="KW-0175">Coiled coil</keyword>
<evidence type="ECO:0000259" key="7">
    <source>
        <dbReference type="PROSITE" id="PS50949"/>
    </source>
</evidence>
<dbReference type="PROSITE" id="PS50949">
    <property type="entry name" value="HTH_GNTR"/>
    <property type="match status" value="1"/>
</dbReference>
<gene>
    <name evidence="8" type="ordered locus">Bphy_6902</name>
</gene>
<keyword evidence="3" id="KW-0805">Transcription regulation</keyword>
<dbReference type="SMART" id="SM00345">
    <property type="entry name" value="HTH_GNTR"/>
    <property type="match status" value="1"/>
</dbReference>
<dbReference type="InterPro" id="IPR000524">
    <property type="entry name" value="Tscrpt_reg_HTH_GntR"/>
</dbReference>
<dbReference type="InterPro" id="IPR036390">
    <property type="entry name" value="WH_DNA-bd_sf"/>
</dbReference>
<dbReference type="InterPro" id="IPR036388">
    <property type="entry name" value="WH-like_DNA-bd_sf"/>
</dbReference>
<sequence>MKRYLQVAAEFENLIANGTLAPGVRLPSVRRASSSYRVSPSTIFQAYYTLERQGLVVARPRSGYFVASRPAPTKSLAIVSKSSIDEADGDSLIIRFMKAQRRCAHPGLGASEPSAQLFPFGRISRSLIAATRRMASSRNALSAREAEADLRRQIALRYIVTGVTVPIEEIVVTSGALDALMLCLQVLTRPGDTIAIERPAFHAVQDAIKRLRLKAVEIPVDPHRGLDLGVLEAALRQHPVRACWFMTTLHQPTGATLSDERKEALVRLLAKHDVPLIEDDVFRELHFGLTPAYPAKHFDSNGLVLHCGSFSKSLVPGLRLGWVAAGRYAARIEHARWLTMTPASVPVQCAIADYLEHGDYDRLLRKLRRELASLQNRMVAAVVRYFPKGTLVVRPPGGFFLWVQLPEGVEAVELFEMAEAHEIAIAPGAVFSCGREFRRHIRLNYGRPWTPDVEKEIHTLGTLARRAMAEQRTARHTGREGEKWRQGR</sequence>
<dbReference type="GO" id="GO:0003700">
    <property type="term" value="F:DNA-binding transcription factor activity"/>
    <property type="evidence" value="ECO:0007669"/>
    <property type="project" value="InterPro"/>
</dbReference>
<evidence type="ECO:0000256" key="1">
    <source>
        <dbReference type="ARBA" id="ARBA00005384"/>
    </source>
</evidence>
<reference evidence="9" key="1">
    <citation type="journal article" date="2014" name="Stand. Genomic Sci.">
        <title>Complete genome sequence of Burkholderia phymatum STM815(T), a broad host range and efficient nitrogen-fixing symbiont of Mimosa species.</title>
        <authorList>
            <person name="Moulin L."/>
            <person name="Klonowska A."/>
            <person name="Caroline B."/>
            <person name="Booth K."/>
            <person name="Vriezen J.A."/>
            <person name="Melkonian R."/>
            <person name="James E.K."/>
            <person name="Young J.P."/>
            <person name="Bena G."/>
            <person name="Hauser L."/>
            <person name="Land M."/>
            <person name="Kyrpides N."/>
            <person name="Bruce D."/>
            <person name="Chain P."/>
            <person name="Copeland A."/>
            <person name="Pitluck S."/>
            <person name="Woyke T."/>
            <person name="Lizotte-Waniewski M."/>
            <person name="Bristow J."/>
            <person name="Riley M."/>
        </authorList>
    </citation>
    <scope>NUCLEOTIDE SEQUENCE [LARGE SCALE GENOMIC DNA]</scope>
    <source>
        <strain evidence="9">DSM 17167 / CIP 108236 / LMG 21445 / STM815</strain>
        <plasmid evidence="9">Plasmid pBPHY01</plasmid>
    </source>
</reference>
<keyword evidence="4" id="KW-0238">DNA-binding</keyword>
<dbReference type="RefSeq" id="WP_012406072.1">
    <property type="nucleotide sequence ID" value="NC_010625.1"/>
</dbReference>
<dbReference type="InterPro" id="IPR015421">
    <property type="entry name" value="PyrdxlP-dep_Trfase_major"/>
</dbReference>
<dbReference type="KEGG" id="bph:Bphy_6902"/>
<dbReference type="InterPro" id="IPR004839">
    <property type="entry name" value="Aminotransferase_I/II_large"/>
</dbReference>
<protein>
    <submittedName>
        <fullName evidence="8">Transcriptional regulator, GntR family with aminotransferase domain</fullName>
    </submittedName>
</protein>
<keyword evidence="8" id="KW-0614">Plasmid</keyword>
<evidence type="ECO:0000313" key="9">
    <source>
        <dbReference type="Proteomes" id="UP000001192"/>
    </source>
</evidence>
<dbReference type="AlphaFoldDB" id="B2JTL0"/>
<dbReference type="HOGENOM" id="CLU_017584_0_0_4"/>
<dbReference type="InterPro" id="IPR051446">
    <property type="entry name" value="HTH_trans_reg/aminotransferase"/>
</dbReference>
<dbReference type="Pfam" id="PF00392">
    <property type="entry name" value="GntR"/>
    <property type="match status" value="1"/>
</dbReference>
<dbReference type="EMBL" id="CP001045">
    <property type="protein sequence ID" value="ACC75913.1"/>
    <property type="molecule type" value="Genomic_DNA"/>
</dbReference>
<organism evidence="8 9">
    <name type="scientific">Paraburkholderia phymatum (strain DSM 17167 / CIP 108236 / LMG 21445 / STM815)</name>
    <name type="common">Burkholderia phymatum</name>
    <dbReference type="NCBI Taxonomy" id="391038"/>
    <lineage>
        <taxon>Bacteria</taxon>
        <taxon>Pseudomonadati</taxon>
        <taxon>Pseudomonadota</taxon>
        <taxon>Betaproteobacteria</taxon>
        <taxon>Burkholderiales</taxon>
        <taxon>Burkholderiaceae</taxon>
        <taxon>Paraburkholderia</taxon>
    </lineage>
</organism>
<dbReference type="Gene3D" id="1.10.10.10">
    <property type="entry name" value="Winged helix-like DNA-binding domain superfamily/Winged helix DNA-binding domain"/>
    <property type="match status" value="1"/>
</dbReference>
<geneLocation type="plasmid" evidence="8 9">
    <name>pBPHY01</name>
</geneLocation>
<dbReference type="Gene3D" id="3.40.640.10">
    <property type="entry name" value="Type I PLP-dependent aspartate aminotransferase-like (Major domain)"/>
    <property type="match status" value="1"/>
</dbReference>
<evidence type="ECO:0000256" key="3">
    <source>
        <dbReference type="ARBA" id="ARBA00023015"/>
    </source>
</evidence>